<name>A0ACD0ZLC0_9NEIS</name>
<organism evidence="1 2">
    <name type="scientific">Neisseria musculi</name>
    <dbReference type="NCBI Taxonomy" id="1815583"/>
    <lineage>
        <taxon>Bacteria</taxon>
        <taxon>Pseudomonadati</taxon>
        <taxon>Pseudomonadota</taxon>
        <taxon>Betaproteobacteria</taxon>
        <taxon>Neisseriales</taxon>
        <taxon>Neisseriaceae</taxon>
        <taxon>Neisseria</taxon>
    </lineage>
</organism>
<proteinExistence type="predicted"/>
<reference evidence="1" key="1">
    <citation type="submission" date="2024-06" db="EMBL/GenBank/DDBJ databases">
        <title>Complete Genome Sequence of mouse commensal type strain Neisseria musculi.</title>
        <authorList>
            <person name="Thapa E."/>
            <person name="Aluvathingal J."/>
            <person name="Nadendla S."/>
            <person name="Mehta A."/>
            <person name="Tettelin H."/>
            <person name="Weyand N.J."/>
        </authorList>
    </citation>
    <scope>NUCLEOTIDE SEQUENCE</scope>
    <source>
        <strain evidence="1">NW831</strain>
    </source>
</reference>
<dbReference type="Proteomes" id="UP000516412">
    <property type="component" value="Chromosome"/>
</dbReference>
<protein>
    <submittedName>
        <fullName evidence="1">Peptidase S49 family protein</fullName>
    </submittedName>
</protein>
<accession>A0ACD0ZLC0</accession>
<evidence type="ECO:0000313" key="1">
    <source>
        <dbReference type="EMBL" id="QNT58704.2"/>
    </source>
</evidence>
<keyword evidence="2" id="KW-1185">Reference proteome</keyword>
<dbReference type="EMBL" id="CP060414">
    <property type="protein sequence ID" value="QNT58704.2"/>
    <property type="molecule type" value="Genomic_DNA"/>
</dbReference>
<evidence type="ECO:0000313" key="2">
    <source>
        <dbReference type="Proteomes" id="UP000516412"/>
    </source>
</evidence>
<gene>
    <name evidence="1" type="ORF">H7A79_1525</name>
</gene>
<sequence>MTQKARFMQYRIRSSNDTPPANLPAGESWERNTLRDVLLEAYKEQRRARFWRNLWRALWVLVFLAVAANSLSSSQSGPGSSLVNISEDHTAVVSLTGTIGDEYEDKTAMLRESLEAAYKNHKVKGIIIRANSPGGSPVVSNTAFNEIRRLKNEYKNRNIPLYVVAEDVCASGCYYIAAAADKIYADPSSIVGSIGVIGGGFDLTGLMHNIGVKRRLKTAGSNKGMGDPFSPETPEQTRIWEEMLADIHSEFIKAVKQGRGSRLKEKEHPDIFSGRIYTGNEAKKAGLIDDYGSIYSVARDVVNAPKIIDYTPEDSFGKLFGRRLRAEISSGLQAARSKIW</sequence>